<organism evidence="2">
    <name type="scientific">Desulfacinum infernum</name>
    <dbReference type="NCBI Taxonomy" id="35837"/>
    <lineage>
        <taxon>Bacteria</taxon>
        <taxon>Pseudomonadati</taxon>
        <taxon>Thermodesulfobacteriota</taxon>
        <taxon>Syntrophobacteria</taxon>
        <taxon>Syntrophobacterales</taxon>
        <taxon>Syntrophobacteraceae</taxon>
        <taxon>Desulfacinum</taxon>
    </lineage>
</organism>
<gene>
    <name evidence="2" type="ORF">ENS06_06275</name>
</gene>
<dbReference type="EMBL" id="DSTK01000019">
    <property type="protein sequence ID" value="HFK96917.1"/>
    <property type="molecule type" value="Genomic_DNA"/>
</dbReference>
<feature type="region of interest" description="Disordered" evidence="1">
    <location>
        <begin position="50"/>
        <end position="69"/>
    </location>
</feature>
<evidence type="ECO:0000256" key="1">
    <source>
        <dbReference type="SAM" id="MobiDB-lite"/>
    </source>
</evidence>
<proteinExistence type="predicted"/>
<comment type="caution">
    <text evidence="2">The sequence shown here is derived from an EMBL/GenBank/DDBJ whole genome shotgun (WGS) entry which is preliminary data.</text>
</comment>
<accession>A0A831ZXN1</accession>
<feature type="compositionally biased region" description="Pro residues" evidence="1">
    <location>
        <begin position="96"/>
        <end position="105"/>
    </location>
</feature>
<feature type="region of interest" description="Disordered" evidence="1">
    <location>
        <begin position="82"/>
        <end position="105"/>
    </location>
</feature>
<reference evidence="2" key="1">
    <citation type="journal article" date="2020" name="mSystems">
        <title>Genome- and Community-Level Interaction Insights into Carbon Utilization and Element Cycling Functions of Hydrothermarchaeota in Hydrothermal Sediment.</title>
        <authorList>
            <person name="Zhou Z."/>
            <person name="Liu Y."/>
            <person name="Xu W."/>
            <person name="Pan J."/>
            <person name="Luo Z.H."/>
            <person name="Li M."/>
        </authorList>
    </citation>
    <scope>NUCLEOTIDE SEQUENCE [LARGE SCALE GENOMIC DNA]</scope>
    <source>
        <strain evidence="2">SpSt-456</strain>
    </source>
</reference>
<evidence type="ECO:0000313" key="2">
    <source>
        <dbReference type="EMBL" id="HFK96917.1"/>
    </source>
</evidence>
<protein>
    <submittedName>
        <fullName evidence="2">Uncharacterized protein</fullName>
    </submittedName>
</protein>
<sequence>MSRRGWGVRTAAVLGGIFLWTGGFGTPGERWQPKTTFAEMVETKEAVIYRAQPEDPPGAQAQRREEERKEAASWEMLRRLTIEIERPTSQHGPSFPSRPEPKAFP</sequence>
<name>A0A831ZXN1_9BACT</name>
<dbReference type="AlphaFoldDB" id="A0A831ZXN1"/>